<proteinExistence type="predicted"/>
<dbReference type="EMBL" id="CP030759">
    <property type="protein sequence ID" value="AXA36638.1"/>
    <property type="molecule type" value="Genomic_DNA"/>
</dbReference>
<organism evidence="1 2">
    <name type="scientific">Sumerlaea chitinivorans</name>
    <dbReference type="NCBI Taxonomy" id="2250252"/>
    <lineage>
        <taxon>Bacteria</taxon>
        <taxon>Candidatus Sumerlaeota</taxon>
        <taxon>Candidatus Sumerlaeia</taxon>
        <taxon>Candidatus Sumerlaeales</taxon>
        <taxon>Candidatus Sumerlaeaceae</taxon>
        <taxon>Candidatus Sumerlaea</taxon>
    </lineage>
</organism>
<dbReference type="KEGG" id="schv:BRCON_1861"/>
<evidence type="ECO:0008006" key="3">
    <source>
        <dbReference type="Google" id="ProtNLM"/>
    </source>
</evidence>
<evidence type="ECO:0000313" key="1">
    <source>
        <dbReference type="EMBL" id="AXA36638.1"/>
    </source>
</evidence>
<evidence type="ECO:0000313" key="2">
    <source>
        <dbReference type="Proteomes" id="UP000262583"/>
    </source>
</evidence>
<name>A0A2Z4Y736_SUMC1</name>
<dbReference type="AlphaFoldDB" id="A0A2Z4Y736"/>
<accession>A0A2Z4Y736</accession>
<protein>
    <recommendedName>
        <fullName evidence="3">Alpha/beta hydrolase</fullName>
    </recommendedName>
</protein>
<dbReference type="Proteomes" id="UP000262583">
    <property type="component" value="Chromosome"/>
</dbReference>
<reference evidence="1 2" key="1">
    <citation type="submission" date="2018-05" db="EMBL/GenBank/DDBJ databases">
        <title>A metagenomic window into the 2 km-deep terrestrial subsurface aquifer revealed taxonomically and functionally diverse microbial community comprising novel uncultured bacterial lineages.</title>
        <authorList>
            <person name="Kadnikov V.V."/>
            <person name="Mardanov A.V."/>
            <person name="Beletsky A.V."/>
            <person name="Banks D."/>
            <person name="Pimenov N.V."/>
            <person name="Frank Y.A."/>
            <person name="Karnachuk O.V."/>
            <person name="Ravin N.V."/>
        </authorList>
    </citation>
    <scope>NUCLEOTIDE SEQUENCE [LARGE SCALE GENOMIC DNA]</scope>
    <source>
        <strain evidence="1">BY</strain>
    </source>
</reference>
<gene>
    <name evidence="1" type="ORF">BRCON_1861</name>
</gene>
<sequence length="238" mass="26394">MIVHFHGHYNQCVKAVAQFRLGELLAASGRNAILIVPQGPKDAPDSGGGKLEKPEAFRAFVEEALGVLQRNDFIPANAQVRHIVLSGHSGAYRVMAQILDHGGLTERIGEVWLFDAAYGFWDELAAPFAAPNSTKRLRSIFTEHLAGANVAIMSRLALSGAKFMVVSDDLLTTSGTPREALEKRKFGRRKSAPADELVDLLRREPRLFIYTSLGHNDVMTARRYFELFARESPVLRPR</sequence>